<dbReference type="AlphaFoldDB" id="A0AAV4EN40"/>
<feature type="region of interest" description="Disordered" evidence="1">
    <location>
        <begin position="22"/>
        <end position="51"/>
    </location>
</feature>
<sequence length="51" mass="5770">SHAVFVLIFDLDLSRTADHRNDRRHAVRGEGRGRSGNTVKAKKKDPFGFFS</sequence>
<organism evidence="2 3">
    <name type="scientific">Elysia marginata</name>
    <dbReference type="NCBI Taxonomy" id="1093978"/>
    <lineage>
        <taxon>Eukaryota</taxon>
        <taxon>Metazoa</taxon>
        <taxon>Spiralia</taxon>
        <taxon>Lophotrochozoa</taxon>
        <taxon>Mollusca</taxon>
        <taxon>Gastropoda</taxon>
        <taxon>Heterobranchia</taxon>
        <taxon>Euthyneura</taxon>
        <taxon>Panpulmonata</taxon>
        <taxon>Sacoglossa</taxon>
        <taxon>Placobranchoidea</taxon>
        <taxon>Plakobranchidae</taxon>
        <taxon>Elysia</taxon>
    </lineage>
</organism>
<evidence type="ECO:0000313" key="3">
    <source>
        <dbReference type="Proteomes" id="UP000762676"/>
    </source>
</evidence>
<dbReference type="Proteomes" id="UP000762676">
    <property type="component" value="Unassembled WGS sequence"/>
</dbReference>
<accession>A0AAV4EN40</accession>
<feature type="non-terminal residue" evidence="2">
    <location>
        <position position="1"/>
    </location>
</feature>
<evidence type="ECO:0000313" key="2">
    <source>
        <dbReference type="EMBL" id="GFR62299.1"/>
    </source>
</evidence>
<evidence type="ECO:0000256" key="1">
    <source>
        <dbReference type="SAM" id="MobiDB-lite"/>
    </source>
</evidence>
<dbReference type="EMBL" id="BMAT01007335">
    <property type="protein sequence ID" value="GFR62299.1"/>
    <property type="molecule type" value="Genomic_DNA"/>
</dbReference>
<name>A0AAV4EN40_9GAST</name>
<gene>
    <name evidence="2" type="ORF">ElyMa_003578500</name>
</gene>
<keyword evidence="3" id="KW-1185">Reference proteome</keyword>
<protein>
    <submittedName>
        <fullName evidence="2">Uncharacterized protein</fullName>
    </submittedName>
</protein>
<comment type="caution">
    <text evidence="2">The sequence shown here is derived from an EMBL/GenBank/DDBJ whole genome shotgun (WGS) entry which is preliminary data.</text>
</comment>
<proteinExistence type="predicted"/>
<reference evidence="2 3" key="1">
    <citation type="journal article" date="2021" name="Elife">
        <title>Chloroplast acquisition without the gene transfer in kleptoplastic sea slugs, Plakobranchus ocellatus.</title>
        <authorList>
            <person name="Maeda T."/>
            <person name="Takahashi S."/>
            <person name="Yoshida T."/>
            <person name="Shimamura S."/>
            <person name="Takaki Y."/>
            <person name="Nagai Y."/>
            <person name="Toyoda A."/>
            <person name="Suzuki Y."/>
            <person name="Arimoto A."/>
            <person name="Ishii H."/>
            <person name="Satoh N."/>
            <person name="Nishiyama T."/>
            <person name="Hasebe M."/>
            <person name="Maruyama T."/>
            <person name="Minagawa J."/>
            <person name="Obokata J."/>
            <person name="Shigenobu S."/>
        </authorList>
    </citation>
    <scope>NUCLEOTIDE SEQUENCE [LARGE SCALE GENOMIC DNA]</scope>
</reference>